<organism evidence="1 2">
    <name type="scientific">Mucilaginibacter antarcticus</name>
    <dbReference type="NCBI Taxonomy" id="1855725"/>
    <lineage>
        <taxon>Bacteria</taxon>
        <taxon>Pseudomonadati</taxon>
        <taxon>Bacteroidota</taxon>
        <taxon>Sphingobacteriia</taxon>
        <taxon>Sphingobacteriales</taxon>
        <taxon>Sphingobacteriaceae</taxon>
        <taxon>Mucilaginibacter</taxon>
    </lineage>
</organism>
<evidence type="ECO:0000313" key="2">
    <source>
        <dbReference type="Proteomes" id="UP001597601"/>
    </source>
</evidence>
<gene>
    <name evidence="1" type="ORF">ACFSYC_06750</name>
</gene>
<name>A0ABW5XKY6_9SPHI</name>
<dbReference type="RefSeq" id="WP_377124858.1">
    <property type="nucleotide sequence ID" value="NZ_JBHUON010000006.1"/>
</dbReference>
<comment type="caution">
    <text evidence="1">The sequence shown here is derived from an EMBL/GenBank/DDBJ whole genome shotgun (WGS) entry which is preliminary data.</text>
</comment>
<accession>A0ABW5XKY6</accession>
<reference evidence="2" key="1">
    <citation type="journal article" date="2019" name="Int. J. Syst. Evol. Microbiol.">
        <title>The Global Catalogue of Microorganisms (GCM) 10K type strain sequencing project: providing services to taxonomists for standard genome sequencing and annotation.</title>
        <authorList>
            <consortium name="The Broad Institute Genomics Platform"/>
            <consortium name="The Broad Institute Genome Sequencing Center for Infectious Disease"/>
            <person name="Wu L."/>
            <person name="Ma J."/>
        </authorList>
    </citation>
    <scope>NUCLEOTIDE SEQUENCE [LARGE SCALE GENOMIC DNA]</scope>
    <source>
        <strain evidence="2">KCTC 52232</strain>
    </source>
</reference>
<keyword evidence="2" id="KW-1185">Reference proteome</keyword>
<dbReference type="Proteomes" id="UP001597601">
    <property type="component" value="Unassembled WGS sequence"/>
</dbReference>
<evidence type="ECO:0000313" key="1">
    <source>
        <dbReference type="EMBL" id="MFD2864384.1"/>
    </source>
</evidence>
<protein>
    <recommendedName>
        <fullName evidence="3">PqqD family protein</fullName>
    </recommendedName>
</protein>
<evidence type="ECO:0008006" key="3">
    <source>
        <dbReference type="Google" id="ProtNLM"/>
    </source>
</evidence>
<dbReference type="EMBL" id="JBHUON010000006">
    <property type="protein sequence ID" value="MFD2864384.1"/>
    <property type="molecule type" value="Genomic_DNA"/>
</dbReference>
<proteinExistence type="predicted"/>
<sequence>MIQSDEDFREEFKPLHVPAHFLEVDTQENKIIFALAQSGEGSADQVIAKLEELQPGIKDEQLVAITGKVLSHLYDKGLIRGREMNGEMHYDLAKITHENDGEVDPELLAPGLD</sequence>